<proteinExistence type="predicted"/>
<dbReference type="GO" id="GO:0016874">
    <property type="term" value="F:ligase activity"/>
    <property type="evidence" value="ECO:0007669"/>
    <property type="project" value="UniProtKB-KW"/>
</dbReference>
<comment type="caution">
    <text evidence="1">The sequence shown here is derived from an EMBL/GenBank/DDBJ whole genome shotgun (WGS) entry which is preliminary data.</text>
</comment>
<keyword evidence="1" id="KW-0436">Ligase</keyword>
<reference evidence="1" key="2">
    <citation type="submission" date="2021-04" db="EMBL/GenBank/DDBJ databases">
        <authorList>
            <person name="Gilroy R."/>
        </authorList>
    </citation>
    <scope>NUCLEOTIDE SEQUENCE</scope>
    <source>
        <strain evidence="1">CHK186-16707</strain>
    </source>
</reference>
<dbReference type="InterPro" id="IPR029062">
    <property type="entry name" value="Class_I_gatase-like"/>
</dbReference>
<evidence type="ECO:0000313" key="1">
    <source>
        <dbReference type="EMBL" id="HJA08359.1"/>
    </source>
</evidence>
<organism evidence="1 2">
    <name type="scientific">Candidatus Mailhella merdigallinarum</name>
    <dbReference type="NCBI Taxonomy" id="2838658"/>
    <lineage>
        <taxon>Bacteria</taxon>
        <taxon>Pseudomonadati</taxon>
        <taxon>Thermodesulfobacteriota</taxon>
        <taxon>Desulfovibrionia</taxon>
        <taxon>Desulfovibrionales</taxon>
        <taxon>Desulfovibrionaceae</taxon>
        <taxon>Mailhella</taxon>
    </lineage>
</organism>
<gene>
    <name evidence="1" type="ORF">H9962_04105</name>
</gene>
<dbReference type="AlphaFoldDB" id="A0A9D2HDA1"/>
<dbReference type="Proteomes" id="UP000824225">
    <property type="component" value="Unassembled WGS sequence"/>
</dbReference>
<accession>A0A9D2HDA1</accession>
<name>A0A9D2HDA1_9BACT</name>
<reference evidence="1" key="1">
    <citation type="journal article" date="2021" name="PeerJ">
        <title>Extensive microbial diversity within the chicken gut microbiome revealed by metagenomics and culture.</title>
        <authorList>
            <person name="Gilroy R."/>
            <person name="Ravi A."/>
            <person name="Getino M."/>
            <person name="Pursley I."/>
            <person name="Horton D.L."/>
            <person name="Alikhan N.F."/>
            <person name="Baker D."/>
            <person name="Gharbi K."/>
            <person name="Hall N."/>
            <person name="Watson M."/>
            <person name="Adriaenssens E.M."/>
            <person name="Foster-Nyarko E."/>
            <person name="Jarju S."/>
            <person name="Secka A."/>
            <person name="Antonio M."/>
            <person name="Oren A."/>
            <person name="Chaudhuri R.R."/>
            <person name="La Ragione R."/>
            <person name="Hildebrand F."/>
            <person name="Pallen M.J."/>
        </authorList>
    </citation>
    <scope>NUCLEOTIDE SEQUENCE</scope>
    <source>
        <strain evidence="1">CHK186-16707</strain>
    </source>
</reference>
<evidence type="ECO:0000313" key="2">
    <source>
        <dbReference type="Proteomes" id="UP000824225"/>
    </source>
</evidence>
<dbReference type="SUPFAM" id="SSF52317">
    <property type="entry name" value="Class I glutamine amidotransferase-like"/>
    <property type="match status" value="1"/>
</dbReference>
<protein>
    <submittedName>
        <fullName evidence="1">Biotin--protein ligase</fullName>
    </submittedName>
</protein>
<sequence length="414" mass="44768">MGGGRRKAVIDILWDEAHLWGYLARHAVEAAGLPHRLLKGSEIAQGGLSGKVLLVPGGSGRVKARGLGQAGLEAVRLHVERGGHYLGFCGGAGLALSGGLGLCPWGRATIGDDRWQHRVSGRVECSVAAHPLVPEGMTQALLPVWWPGRFEEGAGDVEVLARYRAPGPDLYVEDMALALLPPEVLAEWRAVYGVDLRPTLLDNQPCVATGTRGRGSWLISYSHLETPPAEQDGSSGADGANRWFLHILEQWTGESLAGVKIPAWRPDDLPVRWEDADLLKARADLADLINQAAALGLLFRRASWLMGWKPGVPGGQINNLRAALGAAVALEPTHARVVRWRELLPEFRPGFARFRQAARSWLLARRLADTLDDSLPGMLPKALLIDQKNMLFGSPMSGGGLCGRLLDILESLLF</sequence>
<dbReference type="EMBL" id="DXAN01000011">
    <property type="protein sequence ID" value="HJA08359.1"/>
    <property type="molecule type" value="Genomic_DNA"/>
</dbReference>